<name>A0A074MK46_9SPHN</name>
<reference evidence="2 3" key="1">
    <citation type="submission" date="2014-04" db="EMBL/GenBank/DDBJ databases">
        <title>A comprehensive comparison of genomes of Erythrobacter spp. Strains.</title>
        <authorList>
            <person name="Zheng Q."/>
        </authorList>
    </citation>
    <scope>NUCLEOTIDE SEQUENCE [LARGE SCALE GENOMIC DNA]</scope>
    <source>
        <strain evidence="2 3">DSM 8509</strain>
    </source>
</reference>
<accession>A0A074MK46</accession>
<proteinExistence type="predicted"/>
<dbReference type="Proteomes" id="UP000027866">
    <property type="component" value="Unassembled WGS sequence"/>
</dbReference>
<dbReference type="PATRIC" id="fig|39960.10.peg.465"/>
<dbReference type="EMBL" id="JMIX01000010">
    <property type="protein sequence ID" value="KEO92233.1"/>
    <property type="molecule type" value="Genomic_DNA"/>
</dbReference>
<comment type="caution">
    <text evidence="2">The sequence shown here is derived from an EMBL/GenBank/DDBJ whole genome shotgun (WGS) entry which is preliminary data.</text>
</comment>
<organism evidence="2 3">
    <name type="scientific">Erythrobacter litoralis</name>
    <dbReference type="NCBI Taxonomy" id="39960"/>
    <lineage>
        <taxon>Bacteria</taxon>
        <taxon>Pseudomonadati</taxon>
        <taxon>Pseudomonadota</taxon>
        <taxon>Alphaproteobacteria</taxon>
        <taxon>Sphingomonadales</taxon>
        <taxon>Erythrobacteraceae</taxon>
        <taxon>Erythrobacter/Porphyrobacter group</taxon>
        <taxon>Erythrobacter</taxon>
    </lineage>
</organism>
<evidence type="ECO:0000259" key="1">
    <source>
        <dbReference type="Pfam" id="PF13701"/>
    </source>
</evidence>
<evidence type="ECO:0000313" key="2">
    <source>
        <dbReference type="EMBL" id="KEO92233.1"/>
    </source>
</evidence>
<sequence>MLYCARGQAENLIKLHKTQIAGDRTSCRSANATQRLRLVLHTAAYWLLRHVQQPMPITEDRS</sequence>
<protein>
    <recommendedName>
        <fullName evidence="1">Transposase DDE domain-containing protein</fullName>
    </recommendedName>
</protein>
<dbReference type="AlphaFoldDB" id="A0A074MK46"/>
<evidence type="ECO:0000313" key="3">
    <source>
        <dbReference type="Proteomes" id="UP000027866"/>
    </source>
</evidence>
<keyword evidence="3" id="KW-1185">Reference proteome</keyword>
<dbReference type="KEGG" id="elq:Ga0102493_111385"/>
<gene>
    <name evidence="2" type="ORF">EH32_00365</name>
</gene>
<dbReference type="InterPro" id="IPR025668">
    <property type="entry name" value="Tnp_DDE_dom"/>
</dbReference>
<dbReference type="Pfam" id="PF13701">
    <property type="entry name" value="DDE_Tnp_1_4"/>
    <property type="match status" value="1"/>
</dbReference>
<dbReference type="OrthoDB" id="476248at2"/>
<feature type="domain" description="Transposase DDE" evidence="1">
    <location>
        <begin position="2"/>
        <end position="56"/>
    </location>
</feature>